<evidence type="ECO:0000313" key="3">
    <source>
        <dbReference type="EMBL" id="KAJ2848313.1"/>
    </source>
</evidence>
<dbReference type="Pfam" id="PF04721">
    <property type="entry name" value="PAW"/>
    <property type="match status" value="1"/>
</dbReference>
<feature type="region of interest" description="Disordered" evidence="1">
    <location>
        <begin position="557"/>
        <end position="595"/>
    </location>
</feature>
<gene>
    <name evidence="3" type="primary">bath-41</name>
    <name evidence="3" type="ORF">IWW36_003365</name>
</gene>
<accession>A0A9W8I7X1</accession>
<dbReference type="Pfam" id="PF00651">
    <property type="entry name" value="BTB"/>
    <property type="match status" value="1"/>
</dbReference>
<feature type="non-terminal residue" evidence="3">
    <location>
        <position position="1"/>
    </location>
</feature>
<comment type="caution">
    <text evidence="3">The sequence shown here is derived from an EMBL/GenBank/DDBJ whole genome shotgun (WGS) entry which is preliminary data.</text>
</comment>
<dbReference type="AlphaFoldDB" id="A0A9W8I7X1"/>
<evidence type="ECO:0000259" key="2">
    <source>
        <dbReference type="PROSITE" id="PS50097"/>
    </source>
</evidence>
<reference evidence="3" key="1">
    <citation type="submission" date="2022-07" db="EMBL/GenBank/DDBJ databases">
        <title>Phylogenomic reconstructions and comparative analyses of Kickxellomycotina fungi.</title>
        <authorList>
            <person name="Reynolds N.K."/>
            <person name="Stajich J.E."/>
            <person name="Barry K."/>
            <person name="Grigoriev I.V."/>
            <person name="Crous P."/>
            <person name="Smith M.E."/>
        </authorList>
    </citation>
    <scope>NUCLEOTIDE SEQUENCE</scope>
    <source>
        <strain evidence="3">NRRL 1566</strain>
    </source>
</reference>
<organism evidence="3 4">
    <name type="scientific">Coemansia brasiliensis</name>
    <dbReference type="NCBI Taxonomy" id="2650707"/>
    <lineage>
        <taxon>Eukaryota</taxon>
        <taxon>Fungi</taxon>
        <taxon>Fungi incertae sedis</taxon>
        <taxon>Zoopagomycota</taxon>
        <taxon>Kickxellomycotina</taxon>
        <taxon>Kickxellomycetes</taxon>
        <taxon>Kickxellales</taxon>
        <taxon>Kickxellaceae</taxon>
        <taxon>Coemansia</taxon>
    </lineage>
</organism>
<dbReference type="InterPro" id="IPR006588">
    <property type="entry name" value="Peptide_N_glycanase_PAW_dom"/>
</dbReference>
<dbReference type="Proteomes" id="UP001139887">
    <property type="component" value="Unassembled WGS sequence"/>
</dbReference>
<dbReference type="SUPFAM" id="SSF54695">
    <property type="entry name" value="POZ domain"/>
    <property type="match status" value="1"/>
</dbReference>
<dbReference type="GO" id="GO:0005737">
    <property type="term" value="C:cytoplasm"/>
    <property type="evidence" value="ECO:0007669"/>
    <property type="project" value="InterPro"/>
</dbReference>
<dbReference type="SMART" id="SM00225">
    <property type="entry name" value="BTB"/>
    <property type="match status" value="1"/>
</dbReference>
<dbReference type="Gene3D" id="3.30.710.10">
    <property type="entry name" value="Potassium Channel Kv1.1, Chain A"/>
    <property type="match status" value="1"/>
</dbReference>
<proteinExistence type="predicted"/>
<dbReference type="InterPro" id="IPR038680">
    <property type="entry name" value="PAW_sf"/>
</dbReference>
<keyword evidence="4" id="KW-1185">Reference proteome</keyword>
<evidence type="ECO:0000256" key="1">
    <source>
        <dbReference type="SAM" id="MobiDB-lite"/>
    </source>
</evidence>
<feature type="domain" description="BTB" evidence="2">
    <location>
        <begin position="297"/>
        <end position="373"/>
    </location>
</feature>
<dbReference type="EMBL" id="JANBUW010000182">
    <property type="protein sequence ID" value="KAJ2848313.1"/>
    <property type="molecule type" value="Genomic_DNA"/>
</dbReference>
<sequence>RLARFFTGSASLQKDGRVITPETTWDSRISYSSADDDYYENGHALPVIKGWNHGMLTTKGMFRKVEHDWMMTYLAPTNDRDDTQPLAVWRFNYSASRRVIEQFHAVLSFSIFAESASIEWCIRPLSHRSFRKIPIRILTLEEAACFPEIVANEPKPAGDDHLLEERARIIERYRGHILVYRSSGDNFNDYVVHTVPALATDLSEYVANDFGCELAVSCVRASSGSNVWQKVQIARQSLHHPVSGRIREGEDAMSRCGLDFRVKLCDEIVVAAAPTLLTCALTADTLEPCLRMDDASSDFTIYIQDPENTVGSLQPPIRAHEQVLRAGSDYFAALLGSDMSESASKQVVLNDMPYGPVRLAIYFLYVDKVANENSMDVNDWVVLMSVASRLSILRLHQLCQARILDDIVQETYCPSSTTASSKASICQDPAVFPDMETVESLRSVANDTGAHDLLRALDRLVTYYTIDMCENRIRNESVDQQSTNTSFHNDNFALPHARGLHLLHPAFGGPHFRHIPDAHFAHGPVDHPEFFPNAPDHEENDDGIIAHLHGNWRLANVHQNHTDPPAPQPGPAPHIHQPTHTHLPHPESESNSESE</sequence>
<dbReference type="InterPro" id="IPR008979">
    <property type="entry name" value="Galactose-bd-like_sf"/>
</dbReference>
<dbReference type="InterPro" id="IPR011333">
    <property type="entry name" value="SKP1/BTB/POZ_sf"/>
</dbReference>
<dbReference type="CDD" id="cd18186">
    <property type="entry name" value="BTB_POZ_ZBTB_KLHL-like"/>
    <property type="match status" value="1"/>
</dbReference>
<dbReference type="PANTHER" id="PTHR24413">
    <property type="entry name" value="SPECKLE-TYPE POZ PROTEIN"/>
    <property type="match status" value="1"/>
</dbReference>
<name>A0A9W8I7X1_9FUNG</name>
<dbReference type="PROSITE" id="PS50097">
    <property type="entry name" value="BTB"/>
    <property type="match status" value="1"/>
</dbReference>
<protein>
    <submittedName>
        <fullName evidence="3">Protein modification by small protein conjugation or removal</fullName>
    </submittedName>
</protein>
<dbReference type="SUPFAM" id="SSF49785">
    <property type="entry name" value="Galactose-binding domain-like"/>
    <property type="match status" value="1"/>
</dbReference>
<dbReference type="GO" id="GO:0006516">
    <property type="term" value="P:glycoprotein catabolic process"/>
    <property type="evidence" value="ECO:0007669"/>
    <property type="project" value="InterPro"/>
</dbReference>
<evidence type="ECO:0000313" key="4">
    <source>
        <dbReference type="Proteomes" id="UP001139887"/>
    </source>
</evidence>
<dbReference type="OrthoDB" id="194443at2759"/>
<dbReference type="InterPro" id="IPR000210">
    <property type="entry name" value="BTB/POZ_dom"/>
</dbReference>
<dbReference type="Gene3D" id="2.60.120.1020">
    <property type="entry name" value="Peptide N glycanase, PAW domain"/>
    <property type="match status" value="1"/>
</dbReference>